<dbReference type="Proteomes" id="UP000288805">
    <property type="component" value="Unassembled WGS sequence"/>
</dbReference>
<evidence type="ECO:0000256" key="3">
    <source>
        <dbReference type="ARBA" id="ARBA00022822"/>
    </source>
</evidence>
<protein>
    <recommendedName>
        <fullName evidence="2">anthranilate synthase</fullName>
        <ecNumber evidence="2">4.1.3.27</ecNumber>
    </recommendedName>
</protein>
<dbReference type="InterPro" id="IPR006221">
    <property type="entry name" value="TrpG/PapA_dom"/>
</dbReference>
<dbReference type="PRINTS" id="PR00096">
    <property type="entry name" value="GATASE"/>
</dbReference>
<dbReference type="EMBL" id="QGNW01000217">
    <property type="protein sequence ID" value="RVW84341.1"/>
    <property type="molecule type" value="Genomic_DNA"/>
</dbReference>
<dbReference type="GO" id="GO:0004049">
    <property type="term" value="F:anthranilate synthase activity"/>
    <property type="evidence" value="ECO:0007669"/>
    <property type="project" value="UniProtKB-EC"/>
</dbReference>
<dbReference type="PROSITE" id="PS51273">
    <property type="entry name" value="GATASE_TYPE_1"/>
    <property type="match status" value="1"/>
</dbReference>
<comment type="caution">
    <text evidence="6">The sequence shown here is derived from an EMBL/GenBank/DDBJ whole genome shotgun (WGS) entry which is preliminary data.</text>
</comment>
<dbReference type="PANTHER" id="PTHR43418">
    <property type="entry name" value="MULTIFUNCTIONAL TRYPTOPHAN BIOSYNTHESIS PROTEIN-RELATED"/>
    <property type="match status" value="1"/>
</dbReference>
<evidence type="ECO:0000259" key="5">
    <source>
        <dbReference type="Pfam" id="PF00117"/>
    </source>
</evidence>
<dbReference type="InterPro" id="IPR017926">
    <property type="entry name" value="GATASE"/>
</dbReference>
<organism evidence="6 7">
    <name type="scientific">Vitis vinifera</name>
    <name type="common">Grape</name>
    <dbReference type="NCBI Taxonomy" id="29760"/>
    <lineage>
        <taxon>Eukaryota</taxon>
        <taxon>Viridiplantae</taxon>
        <taxon>Streptophyta</taxon>
        <taxon>Embryophyta</taxon>
        <taxon>Tracheophyta</taxon>
        <taxon>Spermatophyta</taxon>
        <taxon>Magnoliopsida</taxon>
        <taxon>eudicotyledons</taxon>
        <taxon>Gunneridae</taxon>
        <taxon>Pentapetalae</taxon>
        <taxon>rosids</taxon>
        <taxon>Vitales</taxon>
        <taxon>Vitaceae</taxon>
        <taxon>Viteae</taxon>
        <taxon>Vitis</taxon>
    </lineage>
</organism>
<dbReference type="SUPFAM" id="SSF52317">
    <property type="entry name" value="Class I glutamine amidotransferase-like"/>
    <property type="match status" value="1"/>
</dbReference>
<sequence>MPGHLEGLHTGKKQLEDAGQKLEFVRTLLIDNYDSYTYNIYQELSIINGLPPVVVHNDDLGWKEVCHYLYEENAFDNIVISPGPGSPACSADIGICLQLLLECRDIPILGVCLGHQIWSSMLWYVCLKL</sequence>
<feature type="domain" description="Glutamine amidotransferase" evidence="5">
    <location>
        <begin position="28"/>
        <end position="118"/>
    </location>
</feature>
<dbReference type="PANTHER" id="PTHR43418:SF4">
    <property type="entry name" value="MULTIFUNCTIONAL TRYPTOPHAN BIOSYNTHESIS PROTEIN"/>
    <property type="match status" value="1"/>
</dbReference>
<evidence type="ECO:0000313" key="7">
    <source>
        <dbReference type="Proteomes" id="UP000288805"/>
    </source>
</evidence>
<dbReference type="EC" id="4.1.3.27" evidence="2"/>
<evidence type="ECO:0000256" key="4">
    <source>
        <dbReference type="ARBA" id="ARBA00022962"/>
    </source>
</evidence>
<dbReference type="InterPro" id="IPR050472">
    <property type="entry name" value="Anth_synth/Amidotransfase"/>
</dbReference>
<name>A0A438HIS2_VITVI</name>
<gene>
    <name evidence="6" type="primary">ADCS_4</name>
    <name evidence="6" type="ORF">CK203_036619</name>
</gene>
<dbReference type="Gene3D" id="3.40.50.880">
    <property type="match status" value="1"/>
</dbReference>
<comment type="pathway">
    <text evidence="1">Amino-acid biosynthesis; L-tryptophan biosynthesis; L-tryptophan from chorismate: step 1/5.</text>
</comment>
<evidence type="ECO:0000256" key="1">
    <source>
        <dbReference type="ARBA" id="ARBA00004873"/>
    </source>
</evidence>
<reference evidence="6 7" key="1">
    <citation type="journal article" date="2018" name="PLoS Genet.">
        <title>Population sequencing reveals clonal diversity and ancestral inbreeding in the grapevine cultivar Chardonnay.</title>
        <authorList>
            <person name="Roach M.J."/>
            <person name="Johnson D.L."/>
            <person name="Bohlmann J."/>
            <person name="van Vuuren H.J."/>
            <person name="Jones S.J."/>
            <person name="Pretorius I.S."/>
            <person name="Schmidt S.A."/>
            <person name="Borneman A.R."/>
        </authorList>
    </citation>
    <scope>NUCLEOTIDE SEQUENCE [LARGE SCALE GENOMIC DNA]</scope>
    <source>
        <strain evidence="7">cv. Chardonnay</strain>
        <tissue evidence="6">Leaf</tissue>
    </source>
</reference>
<dbReference type="PRINTS" id="PR00097">
    <property type="entry name" value="ANTSNTHASEII"/>
</dbReference>
<dbReference type="GO" id="GO:0000162">
    <property type="term" value="P:L-tryptophan biosynthetic process"/>
    <property type="evidence" value="ECO:0007669"/>
    <property type="project" value="UniProtKB-KW"/>
</dbReference>
<proteinExistence type="predicted"/>
<keyword evidence="3" id="KW-0028">Amino-acid biosynthesis</keyword>
<dbReference type="Pfam" id="PF00117">
    <property type="entry name" value="GATase"/>
    <property type="match status" value="1"/>
</dbReference>
<keyword evidence="3" id="KW-0057">Aromatic amino acid biosynthesis</keyword>
<dbReference type="CDD" id="cd01743">
    <property type="entry name" value="GATase1_Anthranilate_Synthase"/>
    <property type="match status" value="1"/>
</dbReference>
<dbReference type="AlphaFoldDB" id="A0A438HIS2"/>
<keyword evidence="3" id="KW-0822">Tryptophan biosynthesis</keyword>
<keyword evidence="4" id="KW-0315">Glutamine amidotransferase</keyword>
<accession>A0A438HIS2</accession>
<dbReference type="InterPro" id="IPR029062">
    <property type="entry name" value="Class_I_gatase-like"/>
</dbReference>
<evidence type="ECO:0000313" key="6">
    <source>
        <dbReference type="EMBL" id="RVW84341.1"/>
    </source>
</evidence>
<evidence type="ECO:0000256" key="2">
    <source>
        <dbReference type="ARBA" id="ARBA00012266"/>
    </source>
</evidence>